<dbReference type="Proteomes" id="UP000289660">
    <property type="component" value="Unassembled WGS sequence"/>
</dbReference>
<comment type="caution">
    <text evidence="5">The sequence shown here is derived from an EMBL/GenBank/DDBJ whole genome shotgun (WGS) entry which is preliminary data.</text>
</comment>
<dbReference type="SUPFAM" id="SSF51120">
    <property type="entry name" value="beta-Roll"/>
    <property type="match status" value="1"/>
</dbReference>
<reference evidence="6" key="1">
    <citation type="submission" date="2018-12" db="EMBL/GenBank/DDBJ databases">
        <title>Genome sequence of Microcystis aeruginosa NIES-4285.</title>
        <authorList>
            <person name="Tanabe Y."/>
        </authorList>
    </citation>
    <scope>NUCLEOTIDE SEQUENCE [LARGE SCALE GENOMIC DNA]</scope>
    <source>
        <strain evidence="6">NIES-4285</strain>
    </source>
</reference>
<name>A0A402D901_MICAE</name>
<gene>
    <name evidence="5" type="primary">algE5</name>
    <name evidence="5" type="ORF">MiAbB_00618</name>
</gene>
<dbReference type="PANTHER" id="PTHR46682">
    <property type="entry name" value="ADHESION G-PROTEIN COUPLED RECEPTOR V1"/>
    <property type="match status" value="1"/>
</dbReference>
<dbReference type="GO" id="GO:0004930">
    <property type="term" value="F:G protein-coupled receptor activity"/>
    <property type="evidence" value="ECO:0007669"/>
    <property type="project" value="InterPro"/>
</dbReference>
<dbReference type="InterPro" id="IPR026919">
    <property type="entry name" value="ADGRV1"/>
</dbReference>
<keyword evidence="1" id="KW-0732">Signal</keyword>
<proteinExistence type="predicted"/>
<organism evidence="5 6">
    <name type="scientific">Microcystis aeruginosa NIES-4285</name>
    <dbReference type="NCBI Taxonomy" id="2497681"/>
    <lineage>
        <taxon>Bacteria</taxon>
        <taxon>Bacillati</taxon>
        <taxon>Cyanobacteriota</taxon>
        <taxon>Cyanophyceae</taxon>
        <taxon>Oscillatoriophycideae</taxon>
        <taxon>Chroococcales</taxon>
        <taxon>Microcystaceae</taxon>
        <taxon>Microcystis</taxon>
    </lineage>
</organism>
<dbReference type="GO" id="GO:0016020">
    <property type="term" value="C:membrane"/>
    <property type="evidence" value="ECO:0007669"/>
    <property type="project" value="InterPro"/>
</dbReference>
<evidence type="ECO:0000256" key="3">
    <source>
        <dbReference type="ARBA" id="ARBA00022837"/>
    </source>
</evidence>
<evidence type="ECO:0000313" key="6">
    <source>
        <dbReference type="Proteomes" id="UP000289660"/>
    </source>
</evidence>
<keyword evidence="2" id="KW-0677">Repeat</keyword>
<dbReference type="PANTHER" id="PTHR46682:SF1">
    <property type="entry name" value="ADHESION G-PROTEIN COUPLED RECEPTOR V1"/>
    <property type="match status" value="1"/>
</dbReference>
<dbReference type="AlphaFoldDB" id="A0A402D901"/>
<keyword evidence="3" id="KW-0106">Calcium</keyword>
<feature type="domain" description="Calx-beta" evidence="4">
    <location>
        <begin position="176"/>
        <end position="283"/>
    </location>
</feature>
<dbReference type="GO" id="GO:0005509">
    <property type="term" value="F:calcium ion binding"/>
    <property type="evidence" value="ECO:0007669"/>
    <property type="project" value="InterPro"/>
</dbReference>
<evidence type="ECO:0000313" key="5">
    <source>
        <dbReference type="EMBL" id="GCE58709.1"/>
    </source>
</evidence>
<feature type="domain" description="Calx-beta" evidence="4">
    <location>
        <begin position="55"/>
        <end position="163"/>
    </location>
</feature>
<evidence type="ECO:0000256" key="1">
    <source>
        <dbReference type="ARBA" id="ARBA00022729"/>
    </source>
</evidence>
<dbReference type="InterPro" id="IPR038081">
    <property type="entry name" value="CalX-like_sf"/>
</dbReference>
<dbReference type="EMBL" id="BIFY01000006">
    <property type="protein sequence ID" value="GCE58709.1"/>
    <property type="molecule type" value="Genomic_DNA"/>
</dbReference>
<sequence>MGGVLPSGTVSFAAGETSKVITVNVQGDTTVEPNENFTVTLSNPTNGATITTATAVGTIQNDDEAVPTLAIAATNANQTEGNSGSKAFTFTVTRAVNTTAANNVNWAVTGSGTSAANATDFVGGVLPSGTVSFAAGETSKVITVNVQGDTTVEPNENFTVTLSNPTNGATITTATAVGTIQNDDEETSVTLASNYSGVSENGKTNLVYNFTRSGATTNSLTVNFTLGGTATRGNDYNAYGGNFVSPTTGNIVFASGQTTAQIEIVTTGDTVKEANETIAFTLASGTGYTIGTPGAVTTTILNDDGVLNQQGTTGNDVIEAGTTRNLSGRAGHDILIGSNASDMLVGAAGNDTITSGAGFDVIAYSLASEGQDTITDFNVFQDTLQVSAAGFGGGLIAGESIAAAQFVLGTVATTASHRFIFNKPTGQLFFDVDGNGSSVQTLLATLTPNLNLTEDNIFAA</sequence>
<accession>A0A402D901</accession>
<dbReference type="Pfam" id="PF00353">
    <property type="entry name" value="HemolysinCabind"/>
    <property type="match status" value="1"/>
</dbReference>
<dbReference type="Pfam" id="PF03160">
    <property type="entry name" value="Calx-beta"/>
    <property type="match status" value="3"/>
</dbReference>
<dbReference type="InterPro" id="IPR011049">
    <property type="entry name" value="Serralysin-like_metalloprot_C"/>
</dbReference>
<protein>
    <submittedName>
        <fullName evidence="5">Poly(Beta-D-mannuronate) C5 epimerase 5</fullName>
    </submittedName>
</protein>
<dbReference type="InterPro" id="IPR001343">
    <property type="entry name" value="Hemolysn_Ca-bd"/>
</dbReference>
<dbReference type="Gene3D" id="2.60.40.2030">
    <property type="match status" value="3"/>
</dbReference>
<dbReference type="SMART" id="SM00237">
    <property type="entry name" value="Calx_beta"/>
    <property type="match status" value="2"/>
</dbReference>
<evidence type="ECO:0000256" key="2">
    <source>
        <dbReference type="ARBA" id="ARBA00022737"/>
    </source>
</evidence>
<dbReference type="SUPFAM" id="SSF141072">
    <property type="entry name" value="CalX-like"/>
    <property type="match status" value="3"/>
</dbReference>
<dbReference type="InterPro" id="IPR003644">
    <property type="entry name" value="Calx_beta"/>
</dbReference>
<evidence type="ECO:0000259" key="4">
    <source>
        <dbReference type="SMART" id="SM00237"/>
    </source>
</evidence>